<dbReference type="InterPro" id="IPR015421">
    <property type="entry name" value="PyrdxlP-dep_Trfase_major"/>
</dbReference>
<comment type="cofactor">
    <cofactor evidence="1">
        <name>pyridoxal 5'-phosphate</name>
        <dbReference type="ChEBI" id="CHEBI:597326"/>
    </cofactor>
</comment>
<keyword evidence="6" id="KW-0413">Isomerase</keyword>
<dbReference type="InterPro" id="IPR049704">
    <property type="entry name" value="Aminotrans_3_PPA_site"/>
</dbReference>
<reference evidence="8" key="1">
    <citation type="submission" date="2018-05" db="EMBL/GenBank/DDBJ databases">
        <authorList>
            <person name="Lanie J.A."/>
            <person name="Ng W.-L."/>
            <person name="Kazmierczak K.M."/>
            <person name="Andrzejewski T.M."/>
            <person name="Davidsen T.M."/>
            <person name="Wayne K.J."/>
            <person name="Tettelin H."/>
            <person name="Glass J.I."/>
            <person name="Rusch D."/>
            <person name="Podicherti R."/>
            <person name="Tsui H.-C.T."/>
            <person name="Winkler M.E."/>
        </authorList>
    </citation>
    <scope>NUCLEOTIDE SEQUENCE</scope>
</reference>
<name>A0A381VBM5_9ZZZZ</name>
<dbReference type="Gene3D" id="3.90.1150.10">
    <property type="entry name" value="Aspartate Aminotransferase, domain 1"/>
    <property type="match status" value="1"/>
</dbReference>
<gene>
    <name evidence="8" type="ORF">METZ01_LOCUS90630</name>
</gene>
<evidence type="ECO:0000256" key="7">
    <source>
        <dbReference type="ARBA" id="ARBA00023244"/>
    </source>
</evidence>
<dbReference type="SUPFAM" id="SSF53383">
    <property type="entry name" value="PLP-dependent transferases"/>
    <property type="match status" value="1"/>
</dbReference>
<comment type="pathway">
    <text evidence="2">Porphyrin-containing compound metabolism; protoporphyrin-IX biosynthesis; 5-aminolevulinate from L-glutamyl-tRNA(Glu): step 2/2.</text>
</comment>
<dbReference type="EMBL" id="UINC01008391">
    <property type="protein sequence ID" value="SVA37776.1"/>
    <property type="molecule type" value="Genomic_DNA"/>
</dbReference>
<dbReference type="PIRSF" id="PIRSF000521">
    <property type="entry name" value="Transaminase_4ab_Lys_Orn"/>
    <property type="match status" value="1"/>
</dbReference>
<evidence type="ECO:0000256" key="5">
    <source>
        <dbReference type="ARBA" id="ARBA00022898"/>
    </source>
</evidence>
<comment type="similarity">
    <text evidence="3">Belongs to the class-III pyridoxal-phosphate-dependent aminotransferase family. HemL subfamily.</text>
</comment>
<dbReference type="GO" id="GO:0008483">
    <property type="term" value="F:transaminase activity"/>
    <property type="evidence" value="ECO:0007669"/>
    <property type="project" value="InterPro"/>
</dbReference>
<keyword evidence="5" id="KW-0663">Pyridoxal phosphate</keyword>
<dbReference type="AlphaFoldDB" id="A0A381VBM5"/>
<dbReference type="FunFam" id="3.40.640.10:FF:000021">
    <property type="entry name" value="Glutamate-1-semialdehyde 2,1-aminomutase"/>
    <property type="match status" value="1"/>
</dbReference>
<evidence type="ECO:0000256" key="6">
    <source>
        <dbReference type="ARBA" id="ARBA00023235"/>
    </source>
</evidence>
<sequence length="431" mass="47117">MDSANTLREKQLIEKARRYIPGGSLGNVALDSQHDMIIQRGSGSRIWDVSGKSYIDYLMGSGPMILGHSHPSVVTAVHEAISLGSTFFANNQPSILLAEELVKALPCADKVRFTTSGTDATFQAMRISRAFRRRDKILKFEGGFHGTSDYALMSQEPRTLESFPISQASVAGIPGSIQDLVLIAPFNDSDTSTSIIEKYHDDLACVILEPMQRMLPPSPGFLKSLRDVTSHYEIPLIFDEVVTGFRLAYGGAQTLYGVTPDLTALGKIMGGGYPLGAICGREEIMDMYDISKTSSSNHVSQIGTLNGNPIAATAGLATLAELRKEGTYEQLWSTGKQLRDSLDKFCLEAEIPARTSGEDPVFDLMFTLDPLTDYRSTLKANNQIKAVFRNLLQEEGIFQGPQKFYPSLAHDEKDVSDTINAFANVIDKLAG</sequence>
<dbReference type="InterPro" id="IPR015422">
    <property type="entry name" value="PyrdxlP-dep_Trfase_small"/>
</dbReference>
<dbReference type="Gene3D" id="3.40.640.10">
    <property type="entry name" value="Type I PLP-dependent aspartate aminotransferase-like (Major domain)"/>
    <property type="match status" value="1"/>
</dbReference>
<evidence type="ECO:0000313" key="8">
    <source>
        <dbReference type="EMBL" id="SVA37776.1"/>
    </source>
</evidence>
<dbReference type="GO" id="GO:0006779">
    <property type="term" value="P:porphyrin-containing compound biosynthetic process"/>
    <property type="evidence" value="ECO:0007669"/>
    <property type="project" value="UniProtKB-KW"/>
</dbReference>
<accession>A0A381VBM5</accession>
<proteinExistence type="inferred from homology"/>
<evidence type="ECO:0000256" key="3">
    <source>
        <dbReference type="ARBA" id="ARBA00008981"/>
    </source>
</evidence>
<evidence type="ECO:0000256" key="2">
    <source>
        <dbReference type="ARBA" id="ARBA00004819"/>
    </source>
</evidence>
<dbReference type="EC" id="5.4.3.8" evidence="4"/>
<evidence type="ECO:0000256" key="1">
    <source>
        <dbReference type="ARBA" id="ARBA00001933"/>
    </source>
</evidence>
<dbReference type="CDD" id="cd00610">
    <property type="entry name" value="OAT_like"/>
    <property type="match status" value="1"/>
</dbReference>
<organism evidence="8">
    <name type="scientific">marine metagenome</name>
    <dbReference type="NCBI Taxonomy" id="408172"/>
    <lineage>
        <taxon>unclassified sequences</taxon>
        <taxon>metagenomes</taxon>
        <taxon>ecological metagenomes</taxon>
    </lineage>
</organism>
<protein>
    <recommendedName>
        <fullName evidence="4">glutamate-1-semialdehyde 2,1-aminomutase</fullName>
        <ecNumber evidence="4">5.4.3.8</ecNumber>
    </recommendedName>
</protein>
<dbReference type="InterPro" id="IPR005814">
    <property type="entry name" value="Aminotrans_3"/>
</dbReference>
<dbReference type="PANTHER" id="PTHR43713:SF3">
    <property type="entry name" value="GLUTAMATE-1-SEMIALDEHYDE 2,1-AMINOMUTASE 1, CHLOROPLASTIC-RELATED"/>
    <property type="match status" value="1"/>
</dbReference>
<dbReference type="InterPro" id="IPR015424">
    <property type="entry name" value="PyrdxlP-dep_Trfase"/>
</dbReference>
<dbReference type="PROSITE" id="PS00600">
    <property type="entry name" value="AA_TRANSFER_CLASS_3"/>
    <property type="match status" value="1"/>
</dbReference>
<dbReference type="PANTHER" id="PTHR43713">
    <property type="entry name" value="GLUTAMATE-1-SEMIALDEHYDE 2,1-AMINOMUTASE"/>
    <property type="match status" value="1"/>
</dbReference>
<dbReference type="Pfam" id="PF00202">
    <property type="entry name" value="Aminotran_3"/>
    <property type="match status" value="1"/>
</dbReference>
<keyword evidence="7" id="KW-0627">Porphyrin biosynthesis</keyword>
<dbReference type="GO" id="GO:0030170">
    <property type="term" value="F:pyridoxal phosphate binding"/>
    <property type="evidence" value="ECO:0007669"/>
    <property type="project" value="InterPro"/>
</dbReference>
<dbReference type="GO" id="GO:0042286">
    <property type="term" value="F:glutamate-1-semialdehyde 2,1-aminomutase activity"/>
    <property type="evidence" value="ECO:0007669"/>
    <property type="project" value="UniProtKB-EC"/>
</dbReference>
<evidence type="ECO:0000256" key="4">
    <source>
        <dbReference type="ARBA" id="ARBA00012143"/>
    </source>
</evidence>